<gene>
    <name evidence="1" type="ORF">DAT39_008226</name>
</gene>
<sequence>MWRCGNSDALAQGVSVISETLDGKRDVYSHLPHQSQRRNPNAAQCTRYTGLPEGGGGVVSIMRLMGQLHSSVIFPVNEEWNMLLDAQANRRAGGDDGKVGKRDSSWKLVSDGGLECSFTKVAFGSSQERKIFPTDSAPNRMGNEMVTFHSSPMPGPGCYDNHV</sequence>
<comment type="caution">
    <text evidence="1">The sequence shown here is derived from an EMBL/GenBank/DDBJ whole genome shotgun (WGS) entry which is preliminary data.</text>
</comment>
<evidence type="ECO:0000313" key="2">
    <source>
        <dbReference type="Proteomes" id="UP000727407"/>
    </source>
</evidence>
<evidence type="ECO:0000313" key="1">
    <source>
        <dbReference type="EMBL" id="KAF5902088.1"/>
    </source>
</evidence>
<dbReference type="EMBL" id="QNUK01000098">
    <property type="protein sequence ID" value="KAF5902088.1"/>
    <property type="molecule type" value="Genomic_DNA"/>
</dbReference>
<dbReference type="PANTHER" id="PTHR31508:SF2">
    <property type="entry name" value="PROTEIN PITCHFORK"/>
    <property type="match status" value="1"/>
</dbReference>
<dbReference type="GO" id="GO:0008092">
    <property type="term" value="F:cytoskeletal protein binding"/>
    <property type="evidence" value="ECO:0007669"/>
    <property type="project" value="TreeGrafter"/>
</dbReference>
<name>A0A8J4XCC5_CLAMG</name>
<dbReference type="GO" id="GO:0031344">
    <property type="term" value="P:regulation of cell projection organization"/>
    <property type="evidence" value="ECO:0007669"/>
    <property type="project" value="TreeGrafter"/>
</dbReference>
<dbReference type="InterPro" id="IPR033602">
    <property type="entry name" value="CIMAP3"/>
</dbReference>
<dbReference type="AlphaFoldDB" id="A0A8J4XCC5"/>
<feature type="non-terminal residue" evidence="1">
    <location>
        <position position="1"/>
    </location>
</feature>
<proteinExistence type="predicted"/>
<dbReference type="PANTHER" id="PTHR31508">
    <property type="entry name" value="PROTEIN PITCHFORK"/>
    <property type="match status" value="1"/>
</dbReference>
<dbReference type="OrthoDB" id="8189408at2759"/>
<organism evidence="1 2">
    <name type="scientific">Clarias magur</name>
    <name type="common">Asian catfish</name>
    <name type="synonym">Macropteronotus magur</name>
    <dbReference type="NCBI Taxonomy" id="1594786"/>
    <lineage>
        <taxon>Eukaryota</taxon>
        <taxon>Metazoa</taxon>
        <taxon>Chordata</taxon>
        <taxon>Craniata</taxon>
        <taxon>Vertebrata</taxon>
        <taxon>Euteleostomi</taxon>
        <taxon>Actinopterygii</taxon>
        <taxon>Neopterygii</taxon>
        <taxon>Teleostei</taxon>
        <taxon>Ostariophysi</taxon>
        <taxon>Siluriformes</taxon>
        <taxon>Clariidae</taxon>
        <taxon>Clarias</taxon>
    </lineage>
</organism>
<reference evidence="1" key="1">
    <citation type="submission" date="2020-07" db="EMBL/GenBank/DDBJ databases">
        <title>Clarias magur genome sequencing, assembly and annotation.</title>
        <authorList>
            <person name="Kushwaha B."/>
            <person name="Kumar R."/>
            <person name="Das P."/>
            <person name="Joshi C.G."/>
            <person name="Kumar D."/>
            <person name="Nagpure N.S."/>
            <person name="Pandey M."/>
            <person name="Agarwal S."/>
            <person name="Srivastava S."/>
            <person name="Singh M."/>
            <person name="Sahoo L."/>
            <person name="Jayasankar P."/>
            <person name="Meher P.K."/>
            <person name="Koringa P.G."/>
            <person name="Iquebal M.A."/>
            <person name="Das S.P."/>
            <person name="Bit A."/>
            <person name="Patnaik S."/>
            <person name="Patel N."/>
            <person name="Shah T.M."/>
            <person name="Hinsu A."/>
            <person name="Jena J.K."/>
        </authorList>
    </citation>
    <scope>NUCLEOTIDE SEQUENCE</scope>
    <source>
        <strain evidence="1">CIFAMagur01</strain>
        <tissue evidence="1">Testis</tissue>
    </source>
</reference>
<dbReference type="Proteomes" id="UP000727407">
    <property type="component" value="Unassembled WGS sequence"/>
</dbReference>
<protein>
    <submittedName>
        <fullName evidence="1">Protein pitchfork</fullName>
    </submittedName>
</protein>
<keyword evidence="2" id="KW-1185">Reference proteome</keyword>
<accession>A0A8J4XCC5</accession>